<dbReference type="GeneID" id="24127775"/>
<keyword evidence="3" id="KW-1185">Reference proteome</keyword>
<protein>
    <submittedName>
        <fullName evidence="2">Uncharacterized protein</fullName>
    </submittedName>
</protein>
<feature type="region of interest" description="Disordered" evidence="1">
    <location>
        <begin position="1"/>
        <end position="31"/>
    </location>
</feature>
<reference evidence="2 3" key="1">
    <citation type="journal article" date="2013" name="PLoS Genet.">
        <title>Distinctive expansion of potential virulence genes in the genome of the oomycete fish pathogen Saprolegnia parasitica.</title>
        <authorList>
            <person name="Jiang R.H."/>
            <person name="de Bruijn I."/>
            <person name="Haas B.J."/>
            <person name="Belmonte R."/>
            <person name="Lobach L."/>
            <person name="Christie J."/>
            <person name="van den Ackerveken G."/>
            <person name="Bottin A."/>
            <person name="Bulone V."/>
            <person name="Diaz-Moreno S.M."/>
            <person name="Dumas B."/>
            <person name="Fan L."/>
            <person name="Gaulin E."/>
            <person name="Govers F."/>
            <person name="Grenville-Briggs L.J."/>
            <person name="Horner N.R."/>
            <person name="Levin J.Z."/>
            <person name="Mammella M."/>
            <person name="Meijer H.J."/>
            <person name="Morris P."/>
            <person name="Nusbaum C."/>
            <person name="Oome S."/>
            <person name="Phillips A.J."/>
            <person name="van Rooyen D."/>
            <person name="Rzeszutek E."/>
            <person name="Saraiva M."/>
            <person name="Secombes C.J."/>
            <person name="Seidl M.F."/>
            <person name="Snel B."/>
            <person name="Stassen J.H."/>
            <person name="Sykes S."/>
            <person name="Tripathy S."/>
            <person name="van den Berg H."/>
            <person name="Vega-Arreguin J.C."/>
            <person name="Wawra S."/>
            <person name="Young S.K."/>
            <person name="Zeng Q."/>
            <person name="Dieguez-Uribeondo J."/>
            <person name="Russ C."/>
            <person name="Tyler B.M."/>
            <person name="van West P."/>
        </authorList>
    </citation>
    <scope>NUCLEOTIDE SEQUENCE [LARGE SCALE GENOMIC DNA]</scope>
    <source>
        <strain evidence="2 3">CBS 223.65</strain>
    </source>
</reference>
<gene>
    <name evidence="2" type="ORF">SPRG_05377</name>
</gene>
<evidence type="ECO:0000313" key="3">
    <source>
        <dbReference type="Proteomes" id="UP000030745"/>
    </source>
</evidence>
<proteinExistence type="predicted"/>
<sequence length="70" mass="7800">MQKQCHDSERTAHAIKNHRNQTPTETIKKRESFDDALATTSESTGARLQLELCIALDQSPVDLPVGNQSH</sequence>
<accession>A0A067CEG0</accession>
<evidence type="ECO:0000313" key="2">
    <source>
        <dbReference type="EMBL" id="KDO29134.1"/>
    </source>
</evidence>
<feature type="compositionally biased region" description="Basic and acidic residues" evidence="1">
    <location>
        <begin position="1"/>
        <end position="12"/>
    </location>
</feature>
<dbReference type="KEGG" id="spar:SPRG_05377"/>
<organism evidence="2 3">
    <name type="scientific">Saprolegnia parasitica (strain CBS 223.65)</name>
    <dbReference type="NCBI Taxonomy" id="695850"/>
    <lineage>
        <taxon>Eukaryota</taxon>
        <taxon>Sar</taxon>
        <taxon>Stramenopiles</taxon>
        <taxon>Oomycota</taxon>
        <taxon>Saprolegniomycetes</taxon>
        <taxon>Saprolegniales</taxon>
        <taxon>Saprolegniaceae</taxon>
        <taxon>Saprolegnia</taxon>
    </lineage>
</organism>
<dbReference type="EMBL" id="KK583207">
    <property type="protein sequence ID" value="KDO29134.1"/>
    <property type="molecule type" value="Genomic_DNA"/>
</dbReference>
<evidence type="ECO:0000256" key="1">
    <source>
        <dbReference type="SAM" id="MobiDB-lite"/>
    </source>
</evidence>
<dbReference type="Proteomes" id="UP000030745">
    <property type="component" value="Unassembled WGS sequence"/>
</dbReference>
<name>A0A067CEG0_SAPPC</name>
<dbReference type="AlphaFoldDB" id="A0A067CEG0"/>
<dbReference type="VEuPathDB" id="FungiDB:SPRG_05377"/>
<dbReference type="RefSeq" id="XP_012200014.1">
    <property type="nucleotide sequence ID" value="XM_012344624.1"/>
</dbReference>